<dbReference type="Pfam" id="PF05960">
    <property type="entry name" value="DUF885"/>
    <property type="match status" value="1"/>
</dbReference>
<comment type="caution">
    <text evidence="2">The sequence shown here is derived from an EMBL/GenBank/DDBJ whole genome shotgun (WGS) entry which is preliminary data.</text>
</comment>
<feature type="chain" id="PRO_5010330334" description="DUF885 domain-containing protein" evidence="1">
    <location>
        <begin position="23"/>
        <end position="596"/>
    </location>
</feature>
<feature type="signal peptide" evidence="1">
    <location>
        <begin position="1"/>
        <end position="22"/>
    </location>
</feature>
<name>A0A1Q5ZXJ9_9SPHI</name>
<dbReference type="RefSeq" id="WP_074489166.1">
    <property type="nucleotide sequence ID" value="NZ_FPAM01000004.1"/>
</dbReference>
<dbReference type="AlphaFoldDB" id="A0A1Q5ZXJ9"/>
<dbReference type="Proteomes" id="UP000186720">
    <property type="component" value="Unassembled WGS sequence"/>
</dbReference>
<evidence type="ECO:0000313" key="3">
    <source>
        <dbReference type="Proteomes" id="UP000186720"/>
    </source>
</evidence>
<gene>
    <name evidence="2" type="ORF">RG47T_1936</name>
</gene>
<dbReference type="STRING" id="1302689.RG47T_1936"/>
<evidence type="ECO:0008006" key="4">
    <source>
        <dbReference type="Google" id="ProtNLM"/>
    </source>
</evidence>
<sequence length="596" mass="67170">MKKNTVLSTATILILCVAPFTAKLQPKPIENTKAWVARSDRYTQQLIDLDKKYSPEYGSSQGLAEYDTQISVPTLANQLAERKDEEALVVRYTAALKTEHDAPVAQDLKILIDHLKLGFRQQDFNDQKEVPFLNAAETIYNGLDILLDDQTPEARHAAAVARIRKYAGLENGYKPITTILQERVALQIAKPNMIYPGKQQMEVALSRNASIIAGIPELCKKYKLTGWEEPYAQLKKQVEAYDQWTREHVLTKARTDFRLPAEEYKLALENYGVNIPPADLAKMAHAAFIDIQNQMQPIAEQVAKQRHLTSNDYRDVIHELKKEQIHGDSIIPLYERHLKDIEAIIREHQLVTLPSRPAIIRLATAAETAQGPAPHMVPPPFLNNTGQRGVFVLPLNMPAAPGEKETAKFDDFTFDAASWTIIAHEARPGHELQFDKMVEEGVSKARALYAFNSTNAEGWGLYAEYITRPYMPLEGQLVSLDYRLLRAARAFLDPELQAGIVTQQQALDVLMKDVVQSRAFAQQEVERYSLRAPGQANSYFYGFTKMIALRKDTEAALGNKFNALRFHDFILSQGLLPPALIREAVVNEFIPAEKAK</sequence>
<keyword evidence="3" id="KW-1185">Reference proteome</keyword>
<protein>
    <recommendedName>
        <fullName evidence="4">DUF885 domain-containing protein</fullName>
    </recommendedName>
</protein>
<proteinExistence type="predicted"/>
<keyword evidence="1" id="KW-0732">Signal</keyword>
<evidence type="ECO:0000256" key="1">
    <source>
        <dbReference type="SAM" id="SignalP"/>
    </source>
</evidence>
<dbReference type="PANTHER" id="PTHR33361">
    <property type="entry name" value="GLR0591 PROTEIN"/>
    <property type="match status" value="1"/>
</dbReference>
<evidence type="ECO:0000313" key="2">
    <source>
        <dbReference type="EMBL" id="OKS86480.1"/>
    </source>
</evidence>
<organism evidence="2 3">
    <name type="scientific">Mucilaginibacter polytrichastri</name>
    <dbReference type="NCBI Taxonomy" id="1302689"/>
    <lineage>
        <taxon>Bacteria</taxon>
        <taxon>Pseudomonadati</taxon>
        <taxon>Bacteroidota</taxon>
        <taxon>Sphingobacteriia</taxon>
        <taxon>Sphingobacteriales</taxon>
        <taxon>Sphingobacteriaceae</taxon>
        <taxon>Mucilaginibacter</taxon>
    </lineage>
</organism>
<reference evidence="2 3" key="1">
    <citation type="submission" date="2016-11" db="EMBL/GenBank/DDBJ databases">
        <title>Whole Genome Sequencing of Mucilaginibacter polytrichastri RG4-7(T) isolated from the moss sample.</title>
        <authorList>
            <person name="Li Y."/>
        </authorList>
    </citation>
    <scope>NUCLEOTIDE SEQUENCE [LARGE SCALE GENOMIC DNA]</scope>
    <source>
        <strain evidence="2 3">RG4-7</strain>
    </source>
</reference>
<dbReference type="OrthoDB" id="9760040at2"/>
<dbReference type="EMBL" id="MPPL01000001">
    <property type="protein sequence ID" value="OKS86480.1"/>
    <property type="molecule type" value="Genomic_DNA"/>
</dbReference>
<dbReference type="InterPro" id="IPR010281">
    <property type="entry name" value="DUF885"/>
</dbReference>
<dbReference type="PANTHER" id="PTHR33361:SF2">
    <property type="entry name" value="DUF885 DOMAIN-CONTAINING PROTEIN"/>
    <property type="match status" value="1"/>
</dbReference>
<accession>A0A1Q5ZXJ9</accession>